<dbReference type="PANTHER" id="PTHR42912:SF80">
    <property type="entry name" value="METHYLTRANSFERASE DOMAIN-CONTAINING PROTEIN"/>
    <property type="match status" value="1"/>
</dbReference>
<dbReference type="RefSeq" id="WP_008195328.1">
    <property type="nucleotide sequence ID" value="NC_009486.1"/>
</dbReference>
<reference evidence="3" key="1">
    <citation type="submission" date="2007-05" db="EMBL/GenBank/DDBJ databases">
        <title>Complete sequence of Thermotoga petrophila RKU-1.</title>
        <authorList>
            <consortium name="US DOE Joint Genome Institute"/>
            <person name="Copeland A."/>
            <person name="Lucas S."/>
            <person name="Lapidus A."/>
            <person name="Barry K."/>
            <person name="Glavina del Rio T."/>
            <person name="Dalin E."/>
            <person name="Tice H."/>
            <person name="Pitluck S."/>
            <person name="Sims D."/>
            <person name="Brettin T."/>
            <person name="Bruce D."/>
            <person name="Detter J.C."/>
            <person name="Han C."/>
            <person name="Tapia R."/>
            <person name="Schmutz J."/>
            <person name="Larimer F."/>
            <person name="Land M."/>
            <person name="Hauser L."/>
            <person name="Kyrpides N."/>
            <person name="Mikhailova N."/>
            <person name="Nelson K."/>
            <person name="Gogarten J.P."/>
            <person name="Noll K."/>
            <person name="Richardson P."/>
        </authorList>
    </citation>
    <scope>NUCLEOTIDE SEQUENCE [LARGE SCALE GENOMIC DNA]</scope>
    <source>
        <strain evidence="3">ATCC BAA-488 / DSM 13995 / JCM 10881 / RKU-1</strain>
    </source>
</reference>
<dbReference type="EMBL" id="CP000702">
    <property type="protein sequence ID" value="ABQ47495.1"/>
    <property type="molecule type" value="Genomic_DNA"/>
</dbReference>
<dbReference type="InterPro" id="IPR029063">
    <property type="entry name" value="SAM-dependent_MTases_sf"/>
</dbReference>
<keyword evidence="2" id="KW-0808">Transferase</keyword>
<dbReference type="HOGENOM" id="CLU_037990_14_1_0"/>
<keyword evidence="2" id="KW-0489">Methyltransferase</keyword>
<dbReference type="InterPro" id="IPR050508">
    <property type="entry name" value="Methyltransf_Superfamily"/>
</dbReference>
<dbReference type="KEGG" id="tpt:Tpet_1487"/>
<dbReference type="eggNOG" id="COG2226">
    <property type="taxonomic scope" value="Bacteria"/>
</dbReference>
<feature type="domain" description="Methyltransferase type 11" evidence="1">
    <location>
        <begin position="40"/>
        <end position="125"/>
    </location>
</feature>
<organism evidence="2 3">
    <name type="scientific">Thermotoga petrophila (strain ATCC BAA-488 / DSM 13995 / JCM 10881 / RKU-1)</name>
    <dbReference type="NCBI Taxonomy" id="390874"/>
    <lineage>
        <taxon>Bacteria</taxon>
        <taxon>Thermotogati</taxon>
        <taxon>Thermotogota</taxon>
        <taxon>Thermotogae</taxon>
        <taxon>Thermotogales</taxon>
        <taxon>Thermotogaceae</taxon>
        <taxon>Thermotoga</taxon>
    </lineage>
</organism>
<proteinExistence type="predicted"/>
<dbReference type="GO" id="GO:0008757">
    <property type="term" value="F:S-adenosylmethionine-dependent methyltransferase activity"/>
    <property type="evidence" value="ECO:0007669"/>
    <property type="project" value="InterPro"/>
</dbReference>
<dbReference type="STRING" id="390874.Tpet_1487"/>
<dbReference type="GO" id="GO:0032259">
    <property type="term" value="P:methylation"/>
    <property type="evidence" value="ECO:0007669"/>
    <property type="project" value="UniProtKB-KW"/>
</dbReference>
<dbReference type="Pfam" id="PF08241">
    <property type="entry name" value="Methyltransf_11"/>
    <property type="match status" value="1"/>
</dbReference>
<dbReference type="Gene3D" id="3.40.50.150">
    <property type="entry name" value="Vaccinia Virus protein VP39"/>
    <property type="match status" value="1"/>
</dbReference>
<dbReference type="SUPFAM" id="SSF53335">
    <property type="entry name" value="S-adenosyl-L-methionine-dependent methyltransferases"/>
    <property type="match status" value="1"/>
</dbReference>
<reference evidence="2 3" key="2">
    <citation type="journal article" date="2009" name="Proc. Natl. Acad. Sci. U.S.A.">
        <title>On the chimeric nature, thermophilic origin, and phylogenetic placement of the Thermotogales.</title>
        <authorList>
            <person name="Zhaxybayeva O."/>
            <person name="Swithers K.S."/>
            <person name="Lapierre P."/>
            <person name="Fournier G.P."/>
            <person name="Bickhart D.M."/>
            <person name="DeBoy R.T."/>
            <person name="Nelson K.E."/>
            <person name="Nesbo C.L."/>
            <person name="Doolittle W.F."/>
            <person name="Gogarten J.P."/>
            <person name="Noll K.M."/>
        </authorList>
    </citation>
    <scope>NUCLEOTIDE SEQUENCE [LARGE SCALE GENOMIC DNA]</scope>
    <source>
        <strain evidence="3">ATCC BAA-488 / DSM 13995 / JCM 10881 / RKU-1</strain>
    </source>
</reference>
<accession>A5IMS2</accession>
<evidence type="ECO:0000259" key="1">
    <source>
        <dbReference type="Pfam" id="PF08241"/>
    </source>
</evidence>
<name>A5IMS2_THEP1</name>
<dbReference type="InterPro" id="IPR013216">
    <property type="entry name" value="Methyltransf_11"/>
</dbReference>
<evidence type="ECO:0000313" key="2">
    <source>
        <dbReference type="EMBL" id="ABQ47495.1"/>
    </source>
</evidence>
<sequence>MWDVFEHFVNEYEEWFLKHKFAYLSELKAVKALLPEGRGVEIGVGTGRFAVPLKIKIGVEPSKRMGKIARRRGILVIEGTAENLPLKDESFDFALMVTTICFVDDPLRALQEAKRVIRKGGHIIVGIVGRESFLGREYEEKKEKSLFYKRARFFSTEEIVHLMKMVGFGDFKVVQTLFNHPSKLTDVEPVLKGYGEGAFVVIAGRKS</sequence>
<evidence type="ECO:0000313" key="3">
    <source>
        <dbReference type="Proteomes" id="UP000006558"/>
    </source>
</evidence>
<dbReference type="Proteomes" id="UP000006558">
    <property type="component" value="Chromosome"/>
</dbReference>
<gene>
    <name evidence="2" type="ordered locus">Tpet_1487</name>
</gene>
<dbReference type="CDD" id="cd02440">
    <property type="entry name" value="AdoMet_MTases"/>
    <property type="match status" value="1"/>
</dbReference>
<dbReference type="AlphaFoldDB" id="A5IMS2"/>
<dbReference type="PANTHER" id="PTHR42912">
    <property type="entry name" value="METHYLTRANSFERASE"/>
    <property type="match status" value="1"/>
</dbReference>
<protein>
    <submittedName>
        <fullName evidence="2">Methyltransferase type 11</fullName>
    </submittedName>
</protein>